<feature type="region of interest" description="Disordered" evidence="15">
    <location>
        <begin position="124"/>
        <end position="146"/>
    </location>
</feature>
<evidence type="ECO:0000313" key="19">
    <source>
        <dbReference type="Proteomes" id="UP001342314"/>
    </source>
</evidence>
<evidence type="ECO:0000256" key="7">
    <source>
        <dbReference type="ARBA" id="ARBA00022801"/>
    </source>
</evidence>
<evidence type="ECO:0000256" key="13">
    <source>
        <dbReference type="ARBA" id="ARBA00024531"/>
    </source>
</evidence>
<feature type="transmembrane region" description="Helical" evidence="16">
    <location>
        <begin position="325"/>
        <end position="344"/>
    </location>
</feature>
<dbReference type="CDD" id="cd00519">
    <property type="entry name" value="Lipase_3"/>
    <property type="match status" value="1"/>
</dbReference>
<evidence type="ECO:0000256" key="12">
    <source>
        <dbReference type="ARBA" id="ARBA00023136"/>
    </source>
</evidence>
<dbReference type="GO" id="GO:0019369">
    <property type="term" value="P:arachidonate metabolic process"/>
    <property type="evidence" value="ECO:0007669"/>
    <property type="project" value="TreeGrafter"/>
</dbReference>
<evidence type="ECO:0000256" key="10">
    <source>
        <dbReference type="ARBA" id="ARBA00022989"/>
    </source>
</evidence>
<dbReference type="GO" id="GO:0016298">
    <property type="term" value="F:lipase activity"/>
    <property type="evidence" value="ECO:0007669"/>
    <property type="project" value="TreeGrafter"/>
</dbReference>
<evidence type="ECO:0000256" key="6">
    <source>
        <dbReference type="ARBA" id="ARBA00022723"/>
    </source>
</evidence>
<feature type="compositionally biased region" description="Pro residues" evidence="15">
    <location>
        <begin position="244"/>
        <end position="257"/>
    </location>
</feature>
<proteinExistence type="predicted"/>
<dbReference type="InterPro" id="IPR029058">
    <property type="entry name" value="AB_hydrolase_fold"/>
</dbReference>
<evidence type="ECO:0000256" key="8">
    <source>
        <dbReference type="ARBA" id="ARBA00022837"/>
    </source>
</evidence>
<organism evidence="18 19">
    <name type="scientific">Rhodotorula paludigena</name>
    <dbReference type="NCBI Taxonomy" id="86838"/>
    <lineage>
        <taxon>Eukaryota</taxon>
        <taxon>Fungi</taxon>
        <taxon>Dikarya</taxon>
        <taxon>Basidiomycota</taxon>
        <taxon>Pucciniomycotina</taxon>
        <taxon>Microbotryomycetes</taxon>
        <taxon>Sporidiobolales</taxon>
        <taxon>Sporidiobolaceae</taxon>
        <taxon>Rhodotorula</taxon>
    </lineage>
</organism>
<dbReference type="SUPFAM" id="SSF53474">
    <property type="entry name" value="alpha/beta-Hydrolases"/>
    <property type="match status" value="1"/>
</dbReference>
<keyword evidence="9" id="KW-0442">Lipid degradation</keyword>
<evidence type="ECO:0000256" key="1">
    <source>
        <dbReference type="ARBA" id="ARBA00001913"/>
    </source>
</evidence>
<dbReference type="GO" id="GO:0046872">
    <property type="term" value="F:metal ion binding"/>
    <property type="evidence" value="ECO:0007669"/>
    <property type="project" value="UniProtKB-KW"/>
</dbReference>
<evidence type="ECO:0000256" key="11">
    <source>
        <dbReference type="ARBA" id="ARBA00023098"/>
    </source>
</evidence>
<evidence type="ECO:0000256" key="16">
    <source>
        <dbReference type="SAM" id="Phobius"/>
    </source>
</evidence>
<sequence>MRRYFFHRPSSTTTLRARHSTGFSARALPVARHAFNDNTSGRAPPPPFPHNVVKAATKVLKLLGPPGGYDARPRAAETHEPNVLSAGQSADYGHSGEEMSRRRPKKRGMSFNEAAQLVEDAVRGGATGGEPEQGRHEERQRRRVRRAESGMRAYDLGIEVGKKVAGRLERHRSRRGGAAVEFGAPSTPAPSSWRQPSFECDKDDALVAATPSQLLGTPPTPAVRLSPVPPLAPLGDEVDDFPPLPPSAPSLPTPRTPPTIKRFPTPLSNARTTLLDSLIWVLIGSPPSPSSADLDTTVASLGGLVGLVVHSIGFVFFVGFHLATLFIASYAGMRATAIFAYWAWMNLTGRTVVAKAVVEYWRTCRVEWDKVCLCEGEPELSAWSVVKGVAELAALQSMTHARWLEEGPGALVLLNGDVEDDRGLTTPRFGPVRRRHSALFDRPSITQRQESFSWASGGGEEDGEGLVVTSQDDGVLQGSIISRDFSSRVPDDRQAVKPIQGQSITIDQLLEEELPPLNLDAAFAGGPSQLPSSPPLQPIQEQIDALGELVATIKRCCRLSTASYGLHTMIASPPTPLLTPSGQTLPHRLFAHLGGVNDHRNVLYVALQKRYTGLPAAEEEAADEVYAPQLYLLRDDARAEIVVVFRGTQSLADLRTDLEGSFVHLDLPAVPAAGPPSFSPSQYRIHSGILSTARHLLSPSSSSSLFSKLRSILAAHPRYSLVLTGHSLGAALASTVALLLGEYDETDQAWYIRVDAGLSGLGTSSGPSDEAAGELAPGQQHRRALRAVCFAHPTTVNAPLAARCAFPPPSTSASSTSASTGDVERHPLVVNVSLGSDVICRMGVPHVREIRRAVGRLDAMRRRAEDETTLSEGILTNWRAWRKAVKRAEEGDEGDEAAAQRRARLEDEAWVLRGEAEGWTCASDGKEDDVATAIPAGRTFHLDRLPAALEQRRRDELAREVGQEEADEAALWGLHEVKDPKRFFCLPLLQTDLIQAHMPKTYLDGCEAL</sequence>
<feature type="domain" description="Fungal lipase-type" evidence="17">
    <location>
        <begin position="642"/>
        <end position="744"/>
    </location>
</feature>
<keyword evidence="8" id="KW-0106">Calcium</keyword>
<evidence type="ECO:0000256" key="15">
    <source>
        <dbReference type="SAM" id="MobiDB-lite"/>
    </source>
</evidence>
<name>A0AAV5GJE2_9BASI</name>
<dbReference type="GO" id="GO:0046340">
    <property type="term" value="P:diacylglycerol catabolic process"/>
    <property type="evidence" value="ECO:0007669"/>
    <property type="project" value="TreeGrafter"/>
</dbReference>
<dbReference type="InterPro" id="IPR052214">
    <property type="entry name" value="DAG_Lipase-Related"/>
</dbReference>
<gene>
    <name evidence="18" type="ORF">Rhopal_003337-T1</name>
</gene>
<keyword evidence="12 16" id="KW-0472">Membrane</keyword>
<keyword evidence="3" id="KW-1003">Cell membrane</keyword>
<evidence type="ECO:0000259" key="17">
    <source>
        <dbReference type="Pfam" id="PF01764"/>
    </source>
</evidence>
<comment type="caution">
    <text evidence="18">The sequence shown here is derived from an EMBL/GenBank/DDBJ whole genome shotgun (WGS) entry which is preliminary data.</text>
</comment>
<dbReference type="Gene3D" id="3.40.50.1820">
    <property type="entry name" value="alpha/beta hydrolase"/>
    <property type="match status" value="1"/>
</dbReference>
<feature type="region of interest" description="Disordered" evidence="15">
    <location>
        <begin position="244"/>
        <end position="263"/>
    </location>
</feature>
<evidence type="ECO:0000256" key="5">
    <source>
        <dbReference type="ARBA" id="ARBA00022692"/>
    </source>
</evidence>
<dbReference type="Proteomes" id="UP001342314">
    <property type="component" value="Unassembled WGS sequence"/>
</dbReference>
<dbReference type="EC" id="3.1.1.116" evidence="14"/>
<evidence type="ECO:0000313" key="18">
    <source>
        <dbReference type="EMBL" id="GJN90328.1"/>
    </source>
</evidence>
<keyword evidence="10 16" id="KW-1133">Transmembrane helix</keyword>
<dbReference type="PANTHER" id="PTHR45792">
    <property type="entry name" value="DIACYLGLYCEROL LIPASE HOMOLOG-RELATED"/>
    <property type="match status" value="1"/>
</dbReference>
<feature type="region of interest" description="Disordered" evidence="15">
    <location>
        <begin position="72"/>
        <end position="108"/>
    </location>
</feature>
<keyword evidence="5 16" id="KW-0812">Transmembrane</keyword>
<accession>A0AAV5GJE2</accession>
<keyword evidence="4" id="KW-0597">Phosphoprotein</keyword>
<comment type="subcellular location">
    <subcellularLocation>
        <location evidence="2">Cell membrane</location>
        <topology evidence="2">Multi-pass membrane protein</topology>
    </subcellularLocation>
</comment>
<comment type="cofactor">
    <cofactor evidence="1">
        <name>Ca(2+)</name>
        <dbReference type="ChEBI" id="CHEBI:29108"/>
    </cofactor>
</comment>
<evidence type="ECO:0000256" key="4">
    <source>
        <dbReference type="ARBA" id="ARBA00022553"/>
    </source>
</evidence>
<reference evidence="18 19" key="1">
    <citation type="submission" date="2021-12" db="EMBL/GenBank/DDBJ databases">
        <title>High titer production of polyol ester of fatty acids by Rhodotorula paludigena BS15 towards product separation-free biomass refinery.</title>
        <authorList>
            <person name="Mano J."/>
            <person name="Ono H."/>
            <person name="Tanaka T."/>
            <person name="Naito K."/>
            <person name="Sushida H."/>
            <person name="Ike M."/>
            <person name="Tokuyasu K."/>
            <person name="Kitaoka M."/>
        </authorList>
    </citation>
    <scope>NUCLEOTIDE SEQUENCE [LARGE SCALE GENOMIC DNA]</scope>
    <source>
        <strain evidence="18 19">BS15</strain>
    </source>
</reference>
<evidence type="ECO:0000256" key="3">
    <source>
        <dbReference type="ARBA" id="ARBA00022475"/>
    </source>
</evidence>
<evidence type="ECO:0000256" key="2">
    <source>
        <dbReference type="ARBA" id="ARBA00004651"/>
    </source>
</evidence>
<keyword evidence="6" id="KW-0479">Metal-binding</keyword>
<feature type="transmembrane region" description="Helical" evidence="16">
    <location>
        <begin position="298"/>
        <end position="318"/>
    </location>
</feature>
<dbReference type="GO" id="GO:0005886">
    <property type="term" value="C:plasma membrane"/>
    <property type="evidence" value="ECO:0007669"/>
    <property type="project" value="UniProtKB-SubCell"/>
</dbReference>
<feature type="region of interest" description="Disordered" evidence="15">
    <location>
        <begin position="171"/>
        <end position="195"/>
    </location>
</feature>
<evidence type="ECO:0000256" key="14">
    <source>
        <dbReference type="ARBA" id="ARBA00026104"/>
    </source>
</evidence>
<dbReference type="PANTHER" id="PTHR45792:SF8">
    <property type="entry name" value="DIACYLGLYCEROL LIPASE-ALPHA"/>
    <property type="match status" value="1"/>
</dbReference>
<comment type="catalytic activity">
    <reaction evidence="13">
        <text>a 1,2-diacyl-sn-glycerol + H2O = a 2-acylglycerol + a fatty acid + H(+)</text>
        <dbReference type="Rhea" id="RHEA:33275"/>
        <dbReference type="ChEBI" id="CHEBI:15377"/>
        <dbReference type="ChEBI" id="CHEBI:15378"/>
        <dbReference type="ChEBI" id="CHEBI:17389"/>
        <dbReference type="ChEBI" id="CHEBI:17815"/>
        <dbReference type="ChEBI" id="CHEBI:28868"/>
        <dbReference type="EC" id="3.1.1.116"/>
    </reaction>
    <physiologicalReaction direction="left-to-right" evidence="13">
        <dbReference type="Rhea" id="RHEA:33276"/>
    </physiologicalReaction>
</comment>
<dbReference type="EMBL" id="BQKY01000006">
    <property type="protein sequence ID" value="GJN90328.1"/>
    <property type="molecule type" value="Genomic_DNA"/>
</dbReference>
<dbReference type="Pfam" id="PF01764">
    <property type="entry name" value="Lipase_3"/>
    <property type="match status" value="1"/>
</dbReference>
<dbReference type="InterPro" id="IPR002921">
    <property type="entry name" value="Fungal_lipase-type"/>
</dbReference>
<keyword evidence="11" id="KW-0443">Lipid metabolism</keyword>
<protein>
    <recommendedName>
        <fullName evidence="14">sn-1-specific diacylglycerol lipase</fullName>
        <ecNumber evidence="14">3.1.1.116</ecNumber>
    </recommendedName>
</protein>
<keyword evidence="19" id="KW-1185">Reference proteome</keyword>
<keyword evidence="7" id="KW-0378">Hydrolase</keyword>
<evidence type="ECO:0000256" key="9">
    <source>
        <dbReference type="ARBA" id="ARBA00022963"/>
    </source>
</evidence>
<dbReference type="AlphaFoldDB" id="A0AAV5GJE2"/>